<dbReference type="CDD" id="cd05398">
    <property type="entry name" value="NT_ClassII-CCAase"/>
    <property type="match status" value="1"/>
</dbReference>
<keyword evidence="8" id="KW-0547">Nucleotide-binding</keyword>
<dbReference type="PANTHER" id="PTHR47788">
    <property type="entry name" value="POLYA POLYMERASE"/>
    <property type="match status" value="1"/>
</dbReference>
<dbReference type="InterPro" id="IPR032828">
    <property type="entry name" value="PolyA_RNA-bd"/>
</dbReference>
<evidence type="ECO:0000259" key="13">
    <source>
        <dbReference type="Pfam" id="PF12627"/>
    </source>
</evidence>
<evidence type="ECO:0000256" key="8">
    <source>
        <dbReference type="ARBA" id="ARBA00022741"/>
    </source>
</evidence>
<keyword evidence="5" id="KW-0819">tRNA processing</keyword>
<keyword evidence="4 11" id="KW-0808">Transferase</keyword>
<dbReference type="InterPro" id="IPR052390">
    <property type="entry name" value="tRNA_nt/polyA_polymerase"/>
</dbReference>
<sequence>MKNDLERLKFLVGKRRKSVLSRVIDFFSRIDIPSYLVGGIVRDTILGRRSFDIDITVSGDSIRIAQLLQKRLKGRLKVYKDFKTASIELPKVRIDVARTRKEFYPSPGHLPLVKPGTLFDDLKRRDFSINAIAFGISKKNFGEIIDPFGGIEDIKKGVIRVLHNKSFIDDPTRIFRALRYKNRFNFTLEPKTEDLMREAIDNGMISLLSGQRILNELELILSEDSFLETVKDLTDYEIYKIDPEDMRLLSRAGPLKFHFYLSCIDCSKLPLSLDDKKIVNDLKELRRIALLIKNTKRDSEIYFLFFPLNEKVIGIAAKLYPELRPRVKRYKFLKKVKPLINGNDLKKMGIKPGPEFKKLLKKAFVLQIDEKINAKEEIIKRLKDG</sequence>
<keyword evidence="9" id="KW-0460">Magnesium</keyword>
<keyword evidence="10 11" id="KW-0694">RNA-binding</keyword>
<evidence type="ECO:0000256" key="5">
    <source>
        <dbReference type="ARBA" id="ARBA00022694"/>
    </source>
</evidence>
<proteinExistence type="inferred from homology"/>
<dbReference type="Gene3D" id="1.10.3090.10">
    <property type="entry name" value="cca-adding enzyme, domain 2"/>
    <property type="match status" value="2"/>
</dbReference>
<feature type="domain" description="Poly A polymerase head" evidence="12">
    <location>
        <begin position="35"/>
        <end position="160"/>
    </location>
</feature>
<dbReference type="GO" id="GO:0000049">
    <property type="term" value="F:tRNA binding"/>
    <property type="evidence" value="ECO:0007669"/>
    <property type="project" value="UniProtKB-KW"/>
</dbReference>
<evidence type="ECO:0000256" key="10">
    <source>
        <dbReference type="ARBA" id="ARBA00022884"/>
    </source>
</evidence>
<dbReference type="PANTHER" id="PTHR47788:SF1">
    <property type="entry name" value="A-ADDING TRNA NUCLEOTIDYLTRANSFERASE"/>
    <property type="match status" value="1"/>
</dbReference>
<keyword evidence="6" id="KW-0548">Nucleotidyltransferase</keyword>
<evidence type="ECO:0000256" key="3">
    <source>
        <dbReference type="ARBA" id="ARBA00022555"/>
    </source>
</evidence>
<evidence type="ECO:0000256" key="11">
    <source>
        <dbReference type="RuleBase" id="RU003953"/>
    </source>
</evidence>
<evidence type="ECO:0000256" key="6">
    <source>
        <dbReference type="ARBA" id="ARBA00022695"/>
    </source>
</evidence>
<dbReference type="EMBL" id="DTGZ01000157">
    <property type="protein sequence ID" value="HGV98293.1"/>
    <property type="molecule type" value="Genomic_DNA"/>
</dbReference>
<dbReference type="GO" id="GO:0008033">
    <property type="term" value="P:tRNA processing"/>
    <property type="evidence" value="ECO:0007669"/>
    <property type="project" value="UniProtKB-KW"/>
</dbReference>
<keyword evidence="3" id="KW-0820">tRNA-binding</keyword>
<organism evidence="14">
    <name type="scientific">candidate division WOR-3 bacterium</name>
    <dbReference type="NCBI Taxonomy" id="2052148"/>
    <lineage>
        <taxon>Bacteria</taxon>
        <taxon>Bacteria division WOR-3</taxon>
    </lineage>
</organism>
<reference evidence="14" key="1">
    <citation type="journal article" date="2020" name="mSystems">
        <title>Genome- and Community-Level Interaction Insights into Carbon Utilization and Element Cycling Functions of Hydrothermarchaeota in Hydrothermal Sediment.</title>
        <authorList>
            <person name="Zhou Z."/>
            <person name="Liu Y."/>
            <person name="Xu W."/>
            <person name="Pan J."/>
            <person name="Luo Z.H."/>
            <person name="Li M."/>
        </authorList>
    </citation>
    <scope>NUCLEOTIDE SEQUENCE [LARGE SCALE GENOMIC DNA]</scope>
    <source>
        <strain evidence="14">SpSt-774</strain>
    </source>
</reference>
<evidence type="ECO:0000256" key="7">
    <source>
        <dbReference type="ARBA" id="ARBA00022723"/>
    </source>
</evidence>
<evidence type="ECO:0000256" key="2">
    <source>
        <dbReference type="ARBA" id="ARBA00007265"/>
    </source>
</evidence>
<dbReference type="GO" id="GO:0046872">
    <property type="term" value="F:metal ion binding"/>
    <property type="evidence" value="ECO:0007669"/>
    <property type="project" value="UniProtKB-KW"/>
</dbReference>
<gene>
    <name evidence="14" type="ORF">ENV60_08370</name>
</gene>
<dbReference type="SUPFAM" id="SSF81891">
    <property type="entry name" value="Poly A polymerase C-terminal region-like"/>
    <property type="match status" value="1"/>
</dbReference>
<dbReference type="Pfam" id="PF01743">
    <property type="entry name" value="PolyA_pol"/>
    <property type="match status" value="1"/>
</dbReference>
<comment type="caution">
    <text evidence="14">The sequence shown here is derived from an EMBL/GenBank/DDBJ whole genome shotgun (WGS) entry which is preliminary data.</text>
</comment>
<feature type="domain" description="tRNA nucleotidyltransferase/poly(A) polymerase RNA and SrmB- binding" evidence="13">
    <location>
        <begin position="185"/>
        <end position="240"/>
    </location>
</feature>
<accession>A0A7C4XAU1</accession>
<evidence type="ECO:0000256" key="9">
    <source>
        <dbReference type="ARBA" id="ARBA00022842"/>
    </source>
</evidence>
<comment type="similarity">
    <text evidence="2 11">Belongs to the tRNA nucleotidyltransferase/poly(A) polymerase family.</text>
</comment>
<name>A0A7C4XAU1_UNCW3</name>
<comment type="cofactor">
    <cofactor evidence="1">
        <name>Mg(2+)</name>
        <dbReference type="ChEBI" id="CHEBI:18420"/>
    </cofactor>
</comment>
<dbReference type="GO" id="GO:0000166">
    <property type="term" value="F:nucleotide binding"/>
    <property type="evidence" value="ECO:0007669"/>
    <property type="project" value="UniProtKB-KW"/>
</dbReference>
<evidence type="ECO:0000259" key="12">
    <source>
        <dbReference type="Pfam" id="PF01743"/>
    </source>
</evidence>
<dbReference type="SUPFAM" id="SSF81301">
    <property type="entry name" value="Nucleotidyltransferase"/>
    <property type="match status" value="1"/>
</dbReference>
<dbReference type="Pfam" id="PF12627">
    <property type="entry name" value="PolyA_pol_RNAbd"/>
    <property type="match status" value="1"/>
</dbReference>
<evidence type="ECO:0000256" key="4">
    <source>
        <dbReference type="ARBA" id="ARBA00022679"/>
    </source>
</evidence>
<evidence type="ECO:0000256" key="1">
    <source>
        <dbReference type="ARBA" id="ARBA00001946"/>
    </source>
</evidence>
<protein>
    <submittedName>
        <fullName evidence="14">CCA tRNA nucleotidyltransferase</fullName>
    </submittedName>
</protein>
<dbReference type="Gene3D" id="3.30.460.10">
    <property type="entry name" value="Beta Polymerase, domain 2"/>
    <property type="match status" value="1"/>
</dbReference>
<evidence type="ECO:0000313" key="14">
    <source>
        <dbReference type="EMBL" id="HGV98293.1"/>
    </source>
</evidence>
<dbReference type="GO" id="GO:0016779">
    <property type="term" value="F:nucleotidyltransferase activity"/>
    <property type="evidence" value="ECO:0007669"/>
    <property type="project" value="UniProtKB-KW"/>
</dbReference>
<dbReference type="InterPro" id="IPR002646">
    <property type="entry name" value="PolA_pol_head_dom"/>
</dbReference>
<dbReference type="InterPro" id="IPR043519">
    <property type="entry name" value="NT_sf"/>
</dbReference>
<dbReference type="AlphaFoldDB" id="A0A7C4XAU1"/>
<keyword evidence="7" id="KW-0479">Metal-binding</keyword>